<dbReference type="PATRIC" id="fig|1341157.4.peg.1685"/>
<evidence type="ECO:0000313" key="3">
    <source>
        <dbReference type="Proteomes" id="UP000019365"/>
    </source>
</evidence>
<evidence type="ECO:0000313" key="2">
    <source>
        <dbReference type="EMBL" id="EWM53660.1"/>
    </source>
</evidence>
<sequence length="360" mass="40324">MSDIIEYKCPACAGKLEFDSGSQKMKCPFCESVFDVDSLKEHDNALENSKPDEMKWESEAGSDWKDGETEGMRVYTCKSCGGEIIIDSTTAASKCPYCDNPVVMSGNFSGDLKPDYVIPFKYDKEAAKKALKNHISGRKLLPKVFKDQNHIDEIKGVYVPVWLFDAEAEANMLYKAEKIKRWSDEKFSYTERKFFSLQREGTVDFECVPVDGSTKMKDELMESIEPFNFNEAVEFQTAYLSGFLADKYDVSAEDSVERANKRIKNTTQQIIDSTVHGYDVVNKESGNIKLHNAKAKYALYPVWLLNTTWNGNKYTFAMNGQTGKFVGDLPVDSGAAAKWFFVIAAGVTAACFGLSLLLGL</sequence>
<accession>W7UYE5</accession>
<dbReference type="RefSeq" id="WP_037299087.1">
    <property type="nucleotide sequence ID" value="NZ_ATAX01000024.1"/>
</dbReference>
<feature type="transmembrane region" description="Helical" evidence="1">
    <location>
        <begin position="339"/>
        <end position="359"/>
    </location>
</feature>
<dbReference type="EMBL" id="ATAX01000024">
    <property type="protein sequence ID" value="EWM53660.1"/>
    <property type="molecule type" value="Genomic_DNA"/>
</dbReference>
<reference evidence="2 3" key="1">
    <citation type="journal article" date="2014" name="PLoS ONE">
        <title>Rumen cellulosomics: divergent fiber-degrading strategies revealed by comparative genome-wide analysis of six ruminococcal strains.</title>
        <authorList>
            <person name="Dassa B."/>
            <person name="Borovok I."/>
            <person name="Ruimy-Israeli V."/>
            <person name="Lamed R."/>
            <person name="Flint H.J."/>
            <person name="Duncan S.H."/>
            <person name="Henrissat B."/>
            <person name="Coutinho P."/>
            <person name="Morrison M."/>
            <person name="Mosoni P."/>
            <person name="Yeoman C.J."/>
            <person name="White B.A."/>
            <person name="Bayer E.A."/>
        </authorList>
    </citation>
    <scope>NUCLEOTIDE SEQUENCE [LARGE SCALE GENOMIC DNA]</scope>
    <source>
        <strain evidence="2 3">007c</strain>
    </source>
</reference>
<dbReference type="eggNOG" id="COG1996">
    <property type="taxonomic scope" value="Bacteria"/>
</dbReference>
<keyword evidence="1" id="KW-1133">Transmembrane helix</keyword>
<keyword evidence="1" id="KW-0812">Transmembrane</keyword>
<organism evidence="2 3">
    <name type="scientific">Ruminococcus flavefaciens 007c</name>
    <dbReference type="NCBI Taxonomy" id="1341157"/>
    <lineage>
        <taxon>Bacteria</taxon>
        <taxon>Bacillati</taxon>
        <taxon>Bacillota</taxon>
        <taxon>Clostridia</taxon>
        <taxon>Eubacteriales</taxon>
        <taxon>Oscillospiraceae</taxon>
        <taxon>Ruminococcus</taxon>
    </lineage>
</organism>
<evidence type="ECO:0008006" key="4">
    <source>
        <dbReference type="Google" id="ProtNLM"/>
    </source>
</evidence>
<dbReference type="PANTHER" id="PTHR37826">
    <property type="entry name" value="FLOTILLIN BAND_7_5 DOMAIN PROTEIN"/>
    <property type="match status" value="1"/>
</dbReference>
<dbReference type="Proteomes" id="UP000019365">
    <property type="component" value="Unassembled WGS sequence"/>
</dbReference>
<gene>
    <name evidence="2" type="ORF">RF007C_06260</name>
</gene>
<dbReference type="PANTHER" id="PTHR37826:SF3">
    <property type="entry name" value="J DOMAIN-CONTAINING PROTEIN"/>
    <property type="match status" value="1"/>
</dbReference>
<protein>
    <recommendedName>
        <fullName evidence="4">DNA-directed RNA polymerase subunit P</fullName>
    </recommendedName>
</protein>
<dbReference type="OrthoDB" id="3182597at2"/>
<dbReference type="Gene3D" id="2.20.28.30">
    <property type="entry name" value="RNA polymerase ii, chain L"/>
    <property type="match status" value="2"/>
</dbReference>
<dbReference type="AlphaFoldDB" id="W7UYE5"/>
<proteinExistence type="predicted"/>
<comment type="caution">
    <text evidence="2">The sequence shown here is derived from an EMBL/GenBank/DDBJ whole genome shotgun (WGS) entry which is preliminary data.</text>
</comment>
<evidence type="ECO:0000256" key="1">
    <source>
        <dbReference type="SAM" id="Phobius"/>
    </source>
</evidence>
<keyword evidence="3" id="KW-1185">Reference proteome</keyword>
<keyword evidence="1" id="KW-0472">Membrane</keyword>
<name>W7UYE5_RUMFL</name>